<dbReference type="PANTHER" id="PTHR48228">
    <property type="entry name" value="SUCCINYL-COA--D-CITRAMALATE COA-TRANSFERASE"/>
    <property type="match status" value="1"/>
</dbReference>
<dbReference type="RefSeq" id="WP_148377085.1">
    <property type="nucleotide sequence ID" value="NZ_VSIY01000004.1"/>
</dbReference>
<accession>A0A5D0RP33</accession>
<feature type="region of interest" description="Disordered" evidence="1">
    <location>
        <begin position="337"/>
        <end position="378"/>
    </location>
</feature>
<dbReference type="InterPro" id="IPR044855">
    <property type="entry name" value="CoA-Trfase_III_dom3_sf"/>
</dbReference>
<dbReference type="GO" id="GO:0016740">
    <property type="term" value="F:transferase activity"/>
    <property type="evidence" value="ECO:0007669"/>
    <property type="project" value="UniProtKB-KW"/>
</dbReference>
<keyword evidence="2" id="KW-0808">Transferase</keyword>
<dbReference type="AlphaFoldDB" id="A0A5D0RP33"/>
<name>A0A5D0RP33_9RHOB</name>
<dbReference type="EMBL" id="VSIY01000004">
    <property type="protein sequence ID" value="TYB82321.1"/>
    <property type="molecule type" value="Genomic_DNA"/>
</dbReference>
<comment type="caution">
    <text evidence="2">The sequence shown here is derived from an EMBL/GenBank/DDBJ whole genome shotgun (WGS) entry which is preliminary data.</text>
</comment>
<reference evidence="2 3" key="1">
    <citation type="submission" date="2019-08" db="EMBL/GenBank/DDBJ databases">
        <title>Identification of a novel species of the genus Boseongicola.</title>
        <authorList>
            <person name="Zhang X.-Q."/>
        </authorList>
    </citation>
    <scope>NUCLEOTIDE SEQUENCE [LARGE SCALE GENOMIC DNA]</scope>
    <source>
        <strain evidence="2 3">HY14</strain>
    </source>
</reference>
<dbReference type="InterPro" id="IPR003673">
    <property type="entry name" value="CoA-Trfase_fam_III"/>
</dbReference>
<protein>
    <submittedName>
        <fullName evidence="2">CoA transferase</fullName>
    </submittedName>
</protein>
<organism evidence="2 3">
    <name type="scientific">Maritimibacter fusiformis</name>
    <dbReference type="NCBI Taxonomy" id="2603819"/>
    <lineage>
        <taxon>Bacteria</taxon>
        <taxon>Pseudomonadati</taxon>
        <taxon>Pseudomonadota</taxon>
        <taxon>Alphaproteobacteria</taxon>
        <taxon>Rhodobacterales</taxon>
        <taxon>Roseobacteraceae</taxon>
        <taxon>Maritimibacter</taxon>
    </lineage>
</organism>
<evidence type="ECO:0000313" key="3">
    <source>
        <dbReference type="Proteomes" id="UP000322080"/>
    </source>
</evidence>
<evidence type="ECO:0000256" key="1">
    <source>
        <dbReference type="SAM" id="MobiDB-lite"/>
    </source>
</evidence>
<dbReference type="InterPro" id="IPR023606">
    <property type="entry name" value="CoA-Trfase_III_dom_1_sf"/>
</dbReference>
<dbReference type="Proteomes" id="UP000322080">
    <property type="component" value="Unassembled WGS sequence"/>
</dbReference>
<dbReference type="Gene3D" id="3.40.50.10540">
    <property type="entry name" value="Crotonobetainyl-coa:carnitine coa-transferase, domain 1"/>
    <property type="match status" value="1"/>
</dbReference>
<dbReference type="Gene3D" id="3.30.1540.10">
    <property type="entry name" value="formyl-coa transferase, domain 3"/>
    <property type="match status" value="1"/>
</dbReference>
<gene>
    <name evidence="2" type="ORF">FVF75_06270</name>
</gene>
<proteinExistence type="predicted"/>
<dbReference type="SUPFAM" id="SSF89796">
    <property type="entry name" value="CoA-transferase family III (CaiB/BaiF)"/>
    <property type="match status" value="1"/>
</dbReference>
<sequence length="378" mass="39183">MTQDLSGITVIDLAGAGPSARCVRLLADLGARWIRLEPPAASGRATLEWHAYGAMRGAEKVTFDLKAPGAAEAFRRMVKAADVVVEGFRPGVAKRLGIDYGPVSAANPAVVYCSTTGYGQTGPMATRAGHDLNYQAVSGGLALAGRDAEGKPAMPGMTLADSAGGGWQAALRIMAALVARQATGKGQYLDVSAAEGVLHLLSLDIDRALVTGQSRPTVVNGGFACYSIYATAGGGAMAVGAVEPKFFANLCEVLGIESGPQRQYDPEAQDDLRADIAAAFARRSRDEWTALFADVDACVTPVLGIDELASDPHWGARGVFSGYAHPERGEVAQLAPFGGVADRGDPPPGGSEATRKTMESLKFSSDEIDAMQTGGIIG</sequence>
<dbReference type="PANTHER" id="PTHR48228:SF5">
    <property type="entry name" value="ALPHA-METHYLACYL-COA RACEMASE"/>
    <property type="match status" value="1"/>
</dbReference>
<evidence type="ECO:0000313" key="2">
    <source>
        <dbReference type="EMBL" id="TYB82321.1"/>
    </source>
</evidence>
<dbReference type="Pfam" id="PF02515">
    <property type="entry name" value="CoA_transf_3"/>
    <property type="match status" value="1"/>
</dbReference>
<keyword evidence="3" id="KW-1185">Reference proteome</keyword>
<dbReference type="InterPro" id="IPR050509">
    <property type="entry name" value="CoA-transferase_III"/>
</dbReference>